<organism evidence="2 3">
    <name type="scientific">Vibrio metoecus</name>
    <dbReference type="NCBI Taxonomy" id="1481663"/>
    <lineage>
        <taxon>Bacteria</taxon>
        <taxon>Pseudomonadati</taxon>
        <taxon>Pseudomonadota</taxon>
        <taxon>Gammaproteobacteria</taxon>
        <taxon>Vibrionales</taxon>
        <taxon>Vibrionaceae</taxon>
        <taxon>Vibrio</taxon>
    </lineage>
</organism>
<keyword evidence="1" id="KW-1133">Transmembrane helix</keyword>
<name>A0A271VWB0_VIBMT</name>
<evidence type="ECO:0000256" key="1">
    <source>
        <dbReference type="SAM" id="Phobius"/>
    </source>
</evidence>
<evidence type="ECO:0000313" key="3">
    <source>
        <dbReference type="Proteomes" id="UP000216173"/>
    </source>
</evidence>
<evidence type="ECO:0000313" key="2">
    <source>
        <dbReference type="EMBL" id="PAR22432.1"/>
    </source>
</evidence>
<dbReference type="AlphaFoldDB" id="A0A271VWB0"/>
<dbReference type="Proteomes" id="UP000216173">
    <property type="component" value="Unassembled WGS sequence"/>
</dbReference>
<dbReference type="OrthoDB" id="5896947at2"/>
<proteinExistence type="predicted"/>
<gene>
    <name evidence="2" type="ORF">CGU03_03540</name>
</gene>
<feature type="transmembrane region" description="Helical" evidence="1">
    <location>
        <begin position="84"/>
        <end position="103"/>
    </location>
</feature>
<protein>
    <submittedName>
        <fullName evidence="2">Uncharacterized protein</fullName>
    </submittedName>
</protein>
<dbReference type="EMBL" id="NMSH01000003">
    <property type="protein sequence ID" value="PAR22432.1"/>
    <property type="molecule type" value="Genomic_DNA"/>
</dbReference>
<keyword evidence="1" id="KW-0812">Transmembrane</keyword>
<accession>A0A271VWB0</accession>
<comment type="caution">
    <text evidence="2">The sequence shown here is derived from an EMBL/GenBank/DDBJ whole genome shotgun (WGS) entry which is preliminary data.</text>
</comment>
<reference evidence="3" key="1">
    <citation type="submission" date="2017-07" db="EMBL/GenBank/DDBJ databases">
        <authorList>
            <person name="Boucher Y."/>
            <person name="Orata F.D."/>
        </authorList>
    </citation>
    <scope>NUCLEOTIDE SEQUENCE [LARGE SCALE GENOMIC DNA]</scope>
    <source>
        <strain evidence="3">OYP9E10</strain>
    </source>
</reference>
<sequence>MDATQEGGKAMAILPKHTDQYSNYDPSQDLTKEQLQRFTQTANYAQHKREELQESQPSFIQHAKRTALKPVVKPKPDKPNTVRYAVWITLFGIVGLWTMYMMGSN</sequence>
<keyword evidence="1" id="KW-0472">Membrane</keyword>